<dbReference type="AlphaFoldDB" id="A0A3L8SCM8"/>
<evidence type="ECO:0000313" key="3">
    <source>
        <dbReference type="Proteomes" id="UP000276834"/>
    </source>
</evidence>
<name>A0A3L8SCM8_CHLGU</name>
<sequence>MAKSMWYDCQPWSPDNSSKFILISASDPATRTIKLLRLNLLQKGTVTSTKARLCSFASRYSILLHKEFAFGWPPGGGWSHGAGPSLRRSRHEMAPWRLAPPPRLK</sequence>
<reference evidence="2 3" key="1">
    <citation type="journal article" date="2018" name="Proc. R. Soc. B">
        <title>A non-coding region near Follistatin controls head colour polymorphism in the Gouldian finch.</title>
        <authorList>
            <person name="Toomey M.B."/>
            <person name="Marques C.I."/>
            <person name="Andrade P."/>
            <person name="Araujo P.M."/>
            <person name="Sabatino S."/>
            <person name="Gazda M.A."/>
            <person name="Afonso S."/>
            <person name="Lopes R.J."/>
            <person name="Corbo J.C."/>
            <person name="Carneiro M."/>
        </authorList>
    </citation>
    <scope>NUCLEOTIDE SEQUENCE [LARGE SCALE GENOMIC DNA]</scope>
    <source>
        <strain evidence="2">Red01</strain>
        <tissue evidence="2">Muscle</tissue>
    </source>
</reference>
<protein>
    <submittedName>
        <fullName evidence="2">Uncharacterized protein</fullName>
    </submittedName>
</protein>
<feature type="non-terminal residue" evidence="2">
    <location>
        <position position="105"/>
    </location>
</feature>
<evidence type="ECO:0000313" key="2">
    <source>
        <dbReference type="EMBL" id="RLW00167.1"/>
    </source>
</evidence>
<dbReference type="Proteomes" id="UP000276834">
    <property type="component" value="Unassembled WGS sequence"/>
</dbReference>
<feature type="region of interest" description="Disordered" evidence="1">
    <location>
        <begin position="81"/>
        <end position="105"/>
    </location>
</feature>
<keyword evidence="3" id="KW-1185">Reference proteome</keyword>
<gene>
    <name evidence="2" type="ORF">DV515_00009151</name>
</gene>
<organism evidence="2 3">
    <name type="scientific">Chloebia gouldiae</name>
    <name type="common">Gouldian finch</name>
    <name type="synonym">Erythrura gouldiae</name>
    <dbReference type="NCBI Taxonomy" id="44316"/>
    <lineage>
        <taxon>Eukaryota</taxon>
        <taxon>Metazoa</taxon>
        <taxon>Chordata</taxon>
        <taxon>Craniata</taxon>
        <taxon>Vertebrata</taxon>
        <taxon>Euteleostomi</taxon>
        <taxon>Archelosauria</taxon>
        <taxon>Archosauria</taxon>
        <taxon>Dinosauria</taxon>
        <taxon>Saurischia</taxon>
        <taxon>Theropoda</taxon>
        <taxon>Coelurosauria</taxon>
        <taxon>Aves</taxon>
        <taxon>Neognathae</taxon>
        <taxon>Neoaves</taxon>
        <taxon>Telluraves</taxon>
        <taxon>Australaves</taxon>
        <taxon>Passeriformes</taxon>
        <taxon>Passeroidea</taxon>
        <taxon>Passeridae</taxon>
        <taxon>Chloebia</taxon>
    </lineage>
</organism>
<evidence type="ECO:0000256" key="1">
    <source>
        <dbReference type="SAM" id="MobiDB-lite"/>
    </source>
</evidence>
<dbReference type="OrthoDB" id="10541811at2759"/>
<comment type="caution">
    <text evidence="2">The sequence shown here is derived from an EMBL/GenBank/DDBJ whole genome shotgun (WGS) entry which is preliminary data.</text>
</comment>
<dbReference type="EMBL" id="QUSF01000028">
    <property type="protein sequence ID" value="RLW00167.1"/>
    <property type="molecule type" value="Genomic_DNA"/>
</dbReference>
<accession>A0A3L8SCM8</accession>
<proteinExistence type="predicted"/>